<dbReference type="EMBL" id="VFOZ01000001">
    <property type="protein sequence ID" value="TQL95436.1"/>
    <property type="molecule type" value="Genomic_DNA"/>
</dbReference>
<evidence type="ECO:0000256" key="1">
    <source>
        <dbReference type="SAM" id="MobiDB-lite"/>
    </source>
</evidence>
<keyword evidence="3" id="KW-1185">Reference proteome</keyword>
<gene>
    <name evidence="2" type="ORF">FB559_0939</name>
</gene>
<organism evidence="2 3">
    <name type="scientific">Actinoallomurus bryophytorum</name>
    <dbReference type="NCBI Taxonomy" id="1490222"/>
    <lineage>
        <taxon>Bacteria</taxon>
        <taxon>Bacillati</taxon>
        <taxon>Actinomycetota</taxon>
        <taxon>Actinomycetes</taxon>
        <taxon>Streptosporangiales</taxon>
        <taxon>Thermomonosporaceae</taxon>
        <taxon>Actinoallomurus</taxon>
    </lineage>
</organism>
<accession>A0A543CEB6</accession>
<feature type="region of interest" description="Disordered" evidence="1">
    <location>
        <begin position="35"/>
        <end position="56"/>
    </location>
</feature>
<evidence type="ECO:0000313" key="2">
    <source>
        <dbReference type="EMBL" id="TQL95436.1"/>
    </source>
</evidence>
<reference evidence="2 3" key="1">
    <citation type="submission" date="2019-06" db="EMBL/GenBank/DDBJ databases">
        <title>Sequencing the genomes of 1000 actinobacteria strains.</title>
        <authorList>
            <person name="Klenk H.-P."/>
        </authorList>
    </citation>
    <scope>NUCLEOTIDE SEQUENCE [LARGE SCALE GENOMIC DNA]</scope>
    <source>
        <strain evidence="2 3">DSM 102200</strain>
    </source>
</reference>
<proteinExistence type="predicted"/>
<dbReference type="AlphaFoldDB" id="A0A543CEB6"/>
<protein>
    <submittedName>
        <fullName evidence="2">Uncharacterized protein</fullName>
    </submittedName>
</protein>
<name>A0A543CEB6_9ACTN</name>
<dbReference type="Proteomes" id="UP000316096">
    <property type="component" value="Unassembled WGS sequence"/>
</dbReference>
<sequence>MTIIAWARVGRSLGSLIVAGLRNPVSRWVPAPCAPPPSLRSAPLKHPKTDGPRPRAGRRILLAQNVLQLNSEFL</sequence>
<evidence type="ECO:0000313" key="3">
    <source>
        <dbReference type="Proteomes" id="UP000316096"/>
    </source>
</evidence>
<comment type="caution">
    <text evidence="2">The sequence shown here is derived from an EMBL/GenBank/DDBJ whole genome shotgun (WGS) entry which is preliminary data.</text>
</comment>